<evidence type="ECO:0000256" key="12">
    <source>
        <dbReference type="ARBA" id="ARBA00023136"/>
    </source>
</evidence>
<organism evidence="16 17">
    <name type="scientific">Geotrypetes seraphini</name>
    <name type="common">Gaboon caecilian</name>
    <name type="synonym">Caecilia seraphini</name>
    <dbReference type="NCBI Taxonomy" id="260995"/>
    <lineage>
        <taxon>Eukaryota</taxon>
        <taxon>Metazoa</taxon>
        <taxon>Chordata</taxon>
        <taxon>Craniata</taxon>
        <taxon>Vertebrata</taxon>
        <taxon>Euteleostomi</taxon>
        <taxon>Amphibia</taxon>
        <taxon>Gymnophiona</taxon>
        <taxon>Geotrypetes</taxon>
    </lineage>
</organism>
<dbReference type="RefSeq" id="XP_033815399.1">
    <property type="nucleotide sequence ID" value="XM_033959508.1"/>
</dbReference>
<dbReference type="GO" id="GO:0045271">
    <property type="term" value="C:respiratory chain complex I"/>
    <property type="evidence" value="ECO:0007669"/>
    <property type="project" value="InterPro"/>
</dbReference>
<evidence type="ECO:0000256" key="14">
    <source>
        <dbReference type="ARBA" id="ARBA00031736"/>
    </source>
</evidence>
<dbReference type="GO" id="GO:0005743">
    <property type="term" value="C:mitochondrial inner membrane"/>
    <property type="evidence" value="ECO:0007669"/>
    <property type="project" value="UniProtKB-SubCell"/>
</dbReference>
<evidence type="ECO:0000256" key="10">
    <source>
        <dbReference type="ARBA" id="ARBA00022982"/>
    </source>
</evidence>
<gene>
    <name evidence="17" type="primary">NDUFB2</name>
</gene>
<feature type="compositionally biased region" description="Acidic residues" evidence="15">
    <location>
        <begin position="95"/>
        <end position="105"/>
    </location>
</feature>
<dbReference type="AlphaFoldDB" id="A0A6P8SAT0"/>
<keyword evidence="6" id="KW-0813">Transport</keyword>
<comment type="subunit">
    <text evidence="4">Complex I is composed of 45 different subunits.</text>
</comment>
<comment type="similarity">
    <text evidence="3">Belongs to the complex I NDUFB2 subunit family.</text>
</comment>
<evidence type="ECO:0000256" key="6">
    <source>
        <dbReference type="ARBA" id="ARBA00022448"/>
    </source>
</evidence>
<keyword evidence="12" id="KW-0472">Membrane</keyword>
<evidence type="ECO:0000313" key="17">
    <source>
        <dbReference type="RefSeq" id="XP_033815399.1"/>
    </source>
</evidence>
<keyword evidence="10" id="KW-0249">Electron transport</keyword>
<evidence type="ECO:0000256" key="3">
    <source>
        <dbReference type="ARBA" id="ARBA00005923"/>
    </source>
</evidence>
<feature type="region of interest" description="Disordered" evidence="15">
    <location>
        <begin position="85"/>
        <end position="105"/>
    </location>
</feature>
<comment type="function">
    <text evidence="1">Accessory subunit of the mitochondrial membrane respiratory chain NADH dehydrogenase (Complex I), that is believed not to be involved in catalysis. Complex I functions in the transfer of electrons from NADH to the respiratory chain. The immediate electron acceptor for the enzyme is believed to be ubiquinone.</text>
</comment>
<evidence type="ECO:0000256" key="11">
    <source>
        <dbReference type="ARBA" id="ARBA00023128"/>
    </source>
</evidence>
<evidence type="ECO:0000256" key="7">
    <source>
        <dbReference type="ARBA" id="ARBA00022660"/>
    </source>
</evidence>
<dbReference type="GeneID" id="117367172"/>
<evidence type="ECO:0000256" key="13">
    <source>
        <dbReference type="ARBA" id="ARBA00031368"/>
    </source>
</evidence>
<keyword evidence="9" id="KW-0809">Transit peptide</keyword>
<dbReference type="GO" id="GO:0032981">
    <property type="term" value="P:mitochondrial respiratory chain complex I assembly"/>
    <property type="evidence" value="ECO:0007669"/>
    <property type="project" value="TreeGrafter"/>
</dbReference>
<evidence type="ECO:0000313" key="16">
    <source>
        <dbReference type="Proteomes" id="UP000515159"/>
    </source>
</evidence>
<dbReference type="PANTHER" id="PTHR15223">
    <property type="entry name" value="NADH-UBIQUINONE OXIDOREDUCTASE AGGG SUBUNIT"/>
    <property type="match status" value="1"/>
</dbReference>
<keyword evidence="7" id="KW-0679">Respiratory chain</keyword>
<dbReference type="CTD" id="4708"/>
<keyword evidence="8" id="KW-0999">Mitochondrion inner membrane</keyword>
<protein>
    <recommendedName>
        <fullName evidence="5">NADH dehydrogenase [ubiquinone] 1 beta subcomplex subunit 2, mitochondrial</fullName>
    </recommendedName>
    <alternativeName>
        <fullName evidence="13">Complex I-AGGG</fullName>
    </alternativeName>
    <alternativeName>
        <fullName evidence="14">NADH-ubiquinone oxidoreductase AGGG subunit</fullName>
    </alternativeName>
</protein>
<dbReference type="PANTHER" id="PTHR15223:SF1">
    <property type="entry name" value="NADH DEHYDROGENASE [UBIQUINONE] 1 BETA SUBCOMPLEX SUBUNIT 2, MITOCHONDRIAL"/>
    <property type="match status" value="1"/>
</dbReference>
<dbReference type="Proteomes" id="UP000515159">
    <property type="component" value="Chromosome 9"/>
</dbReference>
<evidence type="ECO:0000256" key="1">
    <source>
        <dbReference type="ARBA" id="ARBA00003195"/>
    </source>
</evidence>
<evidence type="ECO:0000256" key="2">
    <source>
        <dbReference type="ARBA" id="ARBA00004443"/>
    </source>
</evidence>
<evidence type="ECO:0000256" key="9">
    <source>
        <dbReference type="ARBA" id="ARBA00022946"/>
    </source>
</evidence>
<proteinExistence type="inferred from homology"/>
<name>A0A6P8SAT0_GEOSA</name>
<evidence type="ECO:0000256" key="8">
    <source>
        <dbReference type="ARBA" id="ARBA00022792"/>
    </source>
</evidence>
<dbReference type="Pfam" id="PF14813">
    <property type="entry name" value="NADH_B2"/>
    <property type="match status" value="1"/>
</dbReference>
<keyword evidence="11" id="KW-0496">Mitochondrion</keyword>
<sequence>MIRPIRGRNARLRILCSRGRLAIRRSKCAMASTICIGSGIRAGIRFLRGGGVKGAVQVRNGSGGVHITPRYRQFPELTKSQGHFPYPDVSKWTDEELGIPPDDEE</sequence>
<evidence type="ECO:0000256" key="4">
    <source>
        <dbReference type="ARBA" id="ARBA00011533"/>
    </source>
</evidence>
<accession>A0A6P8SAT0</accession>
<reference evidence="17" key="1">
    <citation type="submission" date="2025-08" db="UniProtKB">
        <authorList>
            <consortium name="RefSeq"/>
        </authorList>
    </citation>
    <scope>IDENTIFICATION</scope>
</reference>
<comment type="subcellular location">
    <subcellularLocation>
        <location evidence="2">Mitochondrion inner membrane</location>
        <topology evidence="2">Peripheral membrane protein</topology>
        <orientation evidence="2">Matrix side</orientation>
    </subcellularLocation>
</comment>
<evidence type="ECO:0000256" key="15">
    <source>
        <dbReference type="SAM" id="MobiDB-lite"/>
    </source>
</evidence>
<keyword evidence="16" id="KW-1185">Reference proteome</keyword>
<evidence type="ECO:0000256" key="5">
    <source>
        <dbReference type="ARBA" id="ARBA00014585"/>
    </source>
</evidence>
<dbReference type="InterPro" id="IPR026627">
    <property type="entry name" value="NDUFB2_animal"/>
</dbReference>